<protein>
    <submittedName>
        <fullName evidence="1">Uncharacterized protein</fullName>
    </submittedName>
</protein>
<reference evidence="1" key="2">
    <citation type="submission" date="2020-11" db="EMBL/GenBank/DDBJ databases">
        <authorList>
            <person name="McCartney M.A."/>
            <person name="Auch B."/>
            <person name="Kono T."/>
            <person name="Mallez S."/>
            <person name="Becker A."/>
            <person name="Gohl D.M."/>
            <person name="Silverstein K.A.T."/>
            <person name="Koren S."/>
            <person name="Bechman K.B."/>
            <person name="Herman A."/>
            <person name="Abrahante J.E."/>
            <person name="Garbe J."/>
        </authorList>
    </citation>
    <scope>NUCLEOTIDE SEQUENCE</scope>
    <source>
        <strain evidence="1">Duluth1</strain>
        <tissue evidence="1">Whole animal</tissue>
    </source>
</reference>
<name>A0A9D3Z1W2_DREPO</name>
<keyword evidence="2" id="KW-1185">Reference proteome</keyword>
<gene>
    <name evidence="1" type="ORF">DPMN_068101</name>
</gene>
<reference evidence="1" key="1">
    <citation type="journal article" date="2019" name="bioRxiv">
        <title>The Genome of the Zebra Mussel, Dreissena polymorpha: A Resource for Invasive Species Research.</title>
        <authorList>
            <person name="McCartney M.A."/>
            <person name="Auch B."/>
            <person name="Kono T."/>
            <person name="Mallez S."/>
            <person name="Zhang Y."/>
            <person name="Obille A."/>
            <person name="Becker A."/>
            <person name="Abrahante J.E."/>
            <person name="Garbe J."/>
            <person name="Badalamenti J.P."/>
            <person name="Herman A."/>
            <person name="Mangelson H."/>
            <person name="Liachko I."/>
            <person name="Sullivan S."/>
            <person name="Sone E.D."/>
            <person name="Koren S."/>
            <person name="Silverstein K.A.T."/>
            <person name="Beckman K.B."/>
            <person name="Gohl D.M."/>
        </authorList>
    </citation>
    <scope>NUCLEOTIDE SEQUENCE</scope>
    <source>
        <strain evidence="1">Duluth1</strain>
        <tissue evidence="1">Whole animal</tissue>
    </source>
</reference>
<dbReference type="AlphaFoldDB" id="A0A9D3Z1W2"/>
<organism evidence="1 2">
    <name type="scientific">Dreissena polymorpha</name>
    <name type="common">Zebra mussel</name>
    <name type="synonym">Mytilus polymorpha</name>
    <dbReference type="NCBI Taxonomy" id="45954"/>
    <lineage>
        <taxon>Eukaryota</taxon>
        <taxon>Metazoa</taxon>
        <taxon>Spiralia</taxon>
        <taxon>Lophotrochozoa</taxon>
        <taxon>Mollusca</taxon>
        <taxon>Bivalvia</taxon>
        <taxon>Autobranchia</taxon>
        <taxon>Heteroconchia</taxon>
        <taxon>Euheterodonta</taxon>
        <taxon>Imparidentia</taxon>
        <taxon>Neoheterodontei</taxon>
        <taxon>Myida</taxon>
        <taxon>Dreissenoidea</taxon>
        <taxon>Dreissenidae</taxon>
        <taxon>Dreissena</taxon>
    </lineage>
</organism>
<comment type="caution">
    <text evidence="1">The sequence shown here is derived from an EMBL/GenBank/DDBJ whole genome shotgun (WGS) entry which is preliminary data.</text>
</comment>
<sequence length="75" mass="8491">MNLVLVCEMERVDIKSGEVIKDDVPLISKTELELEGTDVDELYNKASDTILESISMFQMKGSNSRLKSLDWKLTP</sequence>
<evidence type="ECO:0000313" key="1">
    <source>
        <dbReference type="EMBL" id="KAH3708644.1"/>
    </source>
</evidence>
<evidence type="ECO:0000313" key="2">
    <source>
        <dbReference type="Proteomes" id="UP000828390"/>
    </source>
</evidence>
<dbReference type="EMBL" id="JAIWYP010000014">
    <property type="protein sequence ID" value="KAH3708644.1"/>
    <property type="molecule type" value="Genomic_DNA"/>
</dbReference>
<proteinExistence type="predicted"/>
<accession>A0A9D3Z1W2</accession>
<dbReference type="Proteomes" id="UP000828390">
    <property type="component" value="Unassembled WGS sequence"/>
</dbReference>